<reference evidence="3" key="1">
    <citation type="submission" date="2017-02" db="UniProtKB">
        <authorList>
            <consortium name="WormBaseParasite"/>
        </authorList>
    </citation>
    <scope>IDENTIFICATION</scope>
</reference>
<accession>A0A0N5C8L0</accession>
<evidence type="ECO:0000313" key="3">
    <source>
        <dbReference type="WBParaSite" id="SPAL_0001425300.1"/>
    </source>
</evidence>
<evidence type="ECO:0000313" key="2">
    <source>
        <dbReference type="Proteomes" id="UP000046392"/>
    </source>
</evidence>
<protein>
    <submittedName>
        <fullName evidence="3">CHCH domain-containing protein</fullName>
    </submittedName>
</protein>
<dbReference type="STRING" id="174720.A0A0N5C8L0"/>
<name>A0A0N5C8L0_STREA</name>
<organism evidence="2 3">
    <name type="scientific">Strongyloides papillosus</name>
    <name type="common">Intestinal threadworm</name>
    <dbReference type="NCBI Taxonomy" id="174720"/>
    <lineage>
        <taxon>Eukaryota</taxon>
        <taxon>Metazoa</taxon>
        <taxon>Ecdysozoa</taxon>
        <taxon>Nematoda</taxon>
        <taxon>Chromadorea</taxon>
        <taxon>Rhabditida</taxon>
        <taxon>Tylenchina</taxon>
        <taxon>Panagrolaimomorpha</taxon>
        <taxon>Strongyloidoidea</taxon>
        <taxon>Strongyloididae</taxon>
        <taxon>Strongyloides</taxon>
    </lineage>
</organism>
<proteinExistence type="predicted"/>
<dbReference type="WBParaSite" id="SPAL_0001425300.1">
    <property type="protein sequence ID" value="SPAL_0001425300.1"/>
    <property type="gene ID" value="SPAL_0001425300"/>
</dbReference>
<feature type="compositionally biased region" description="Basic and acidic residues" evidence="1">
    <location>
        <begin position="53"/>
        <end position="70"/>
    </location>
</feature>
<dbReference type="InterPro" id="IPR009069">
    <property type="entry name" value="Cys_alpha_HP_mot_SF"/>
</dbReference>
<feature type="region of interest" description="Disordered" evidence="1">
    <location>
        <begin position="46"/>
        <end position="70"/>
    </location>
</feature>
<dbReference type="SUPFAM" id="SSF47072">
    <property type="entry name" value="Cysteine alpha-hairpin motif"/>
    <property type="match status" value="1"/>
</dbReference>
<dbReference type="Proteomes" id="UP000046392">
    <property type="component" value="Unplaced"/>
</dbReference>
<keyword evidence="2" id="KW-1185">Reference proteome</keyword>
<dbReference type="AlphaFoldDB" id="A0A0N5C8L0"/>
<evidence type="ECO:0000256" key="1">
    <source>
        <dbReference type="SAM" id="MobiDB-lite"/>
    </source>
</evidence>
<sequence length="165" mass="19079">MGSNQSNTNYTARNIDNTVIIERAEIPEEYKNVKISREVVSRVVNQDSQNMNDQKENKETRSEFINKGDTQKMRYDSTEKMNIKEKKISISENDIEAKKAVFRNAAKRVDDRFFKFQRGNECSQNEDTIIACLSANKNTPWNCSTLVQEYDNCITSFLQKVSATQ</sequence>